<evidence type="ECO:0000259" key="1">
    <source>
        <dbReference type="Pfam" id="PF00534"/>
    </source>
</evidence>
<name>A0ABW5KAW2_9FLAO</name>
<dbReference type="RefSeq" id="WP_255928787.1">
    <property type="nucleotide sequence ID" value="NZ_JANFQP010000002.1"/>
</dbReference>
<sequence>MKILHTVSSFGKESYGLGSISMGIAKAQFELGEDVYVWSSDTKDDIVWASQLYDFPQERLLGFPPNIPLLKISSSELREALRNKSFDIVHQHSLWTSKSLVTSLLNKNGAKTCIAAHGTLSEFALKKSKFKKEIALALFERNNLNKVSVLHATSEYEIEDYKRIGLENPIAYIDNGVGTTIMLEKGDGEAFKSNYQLPSDKKILLYLSRITPKKGLDMLLPAIAELKEHFDDWILVIVGNDEFNYQLEVEKIVKELNLENKIFIIEPQYGKDKFNAFDAADFFILPSYSEGSPMVVVDALAYGLPVITTKSSSWKDLNENKCGYWVDINKDAIKQSLLRMIALNDHQLFEYGENAKKLVIDKYLWNEISKKTILLYNWMINKDLKPDFIY</sequence>
<accession>A0ABW5KAW2</accession>
<dbReference type="PANTHER" id="PTHR45947:SF3">
    <property type="entry name" value="SULFOQUINOVOSYL TRANSFERASE SQD2"/>
    <property type="match status" value="1"/>
</dbReference>
<reference evidence="4" key="1">
    <citation type="journal article" date="2019" name="Int. J. Syst. Evol. Microbiol.">
        <title>The Global Catalogue of Microorganisms (GCM) 10K type strain sequencing project: providing services to taxonomists for standard genome sequencing and annotation.</title>
        <authorList>
            <consortium name="The Broad Institute Genomics Platform"/>
            <consortium name="The Broad Institute Genome Sequencing Center for Infectious Disease"/>
            <person name="Wu L."/>
            <person name="Ma J."/>
        </authorList>
    </citation>
    <scope>NUCLEOTIDE SEQUENCE [LARGE SCALE GENOMIC DNA]</scope>
    <source>
        <strain evidence="4">KCTC 52204</strain>
    </source>
</reference>
<dbReference type="InterPro" id="IPR028098">
    <property type="entry name" value="Glyco_trans_4-like_N"/>
</dbReference>
<dbReference type="GO" id="GO:0016757">
    <property type="term" value="F:glycosyltransferase activity"/>
    <property type="evidence" value="ECO:0007669"/>
    <property type="project" value="UniProtKB-KW"/>
</dbReference>
<feature type="domain" description="Glycosyltransferase subfamily 4-like N-terminal" evidence="2">
    <location>
        <begin position="24"/>
        <end position="178"/>
    </location>
</feature>
<keyword evidence="3" id="KW-0328">Glycosyltransferase</keyword>
<dbReference type="Pfam" id="PF13439">
    <property type="entry name" value="Glyco_transf_4"/>
    <property type="match status" value="1"/>
</dbReference>
<keyword evidence="3" id="KW-0808">Transferase</keyword>
<dbReference type="EMBL" id="JBHULG010000002">
    <property type="protein sequence ID" value="MFD2545075.1"/>
    <property type="molecule type" value="Genomic_DNA"/>
</dbReference>
<dbReference type="PANTHER" id="PTHR45947">
    <property type="entry name" value="SULFOQUINOVOSYL TRANSFERASE SQD2"/>
    <property type="match status" value="1"/>
</dbReference>
<protein>
    <submittedName>
        <fullName evidence="3">Glycosyltransferase</fullName>
        <ecNumber evidence="3">2.4.-.-</ecNumber>
    </submittedName>
</protein>
<dbReference type="Pfam" id="PF00534">
    <property type="entry name" value="Glycos_transf_1"/>
    <property type="match status" value="1"/>
</dbReference>
<dbReference type="InterPro" id="IPR001296">
    <property type="entry name" value="Glyco_trans_1"/>
</dbReference>
<dbReference type="Proteomes" id="UP001597394">
    <property type="component" value="Unassembled WGS sequence"/>
</dbReference>
<dbReference type="InterPro" id="IPR050194">
    <property type="entry name" value="Glycosyltransferase_grp1"/>
</dbReference>
<dbReference type="EC" id="2.4.-.-" evidence="3"/>
<evidence type="ECO:0000313" key="4">
    <source>
        <dbReference type="Proteomes" id="UP001597394"/>
    </source>
</evidence>
<comment type="caution">
    <text evidence="3">The sequence shown here is derived from an EMBL/GenBank/DDBJ whole genome shotgun (WGS) entry which is preliminary data.</text>
</comment>
<keyword evidence="4" id="KW-1185">Reference proteome</keyword>
<evidence type="ECO:0000259" key="2">
    <source>
        <dbReference type="Pfam" id="PF13439"/>
    </source>
</evidence>
<feature type="domain" description="Glycosyl transferase family 1" evidence="1">
    <location>
        <begin position="190"/>
        <end position="357"/>
    </location>
</feature>
<dbReference type="SUPFAM" id="SSF53756">
    <property type="entry name" value="UDP-Glycosyltransferase/glycogen phosphorylase"/>
    <property type="match status" value="1"/>
</dbReference>
<dbReference type="Gene3D" id="3.40.50.2000">
    <property type="entry name" value="Glycogen Phosphorylase B"/>
    <property type="match status" value="2"/>
</dbReference>
<gene>
    <name evidence="3" type="ORF">ACFSO8_06320</name>
</gene>
<evidence type="ECO:0000313" key="3">
    <source>
        <dbReference type="EMBL" id="MFD2545075.1"/>
    </source>
</evidence>
<organism evidence="3 4">
    <name type="scientific">Kaistella montana</name>
    <dbReference type="NCBI Taxonomy" id="1849733"/>
    <lineage>
        <taxon>Bacteria</taxon>
        <taxon>Pseudomonadati</taxon>
        <taxon>Bacteroidota</taxon>
        <taxon>Flavobacteriia</taxon>
        <taxon>Flavobacteriales</taxon>
        <taxon>Weeksellaceae</taxon>
        <taxon>Chryseobacterium group</taxon>
        <taxon>Kaistella</taxon>
    </lineage>
</organism>
<proteinExistence type="predicted"/>